<evidence type="ECO:0008006" key="4">
    <source>
        <dbReference type="Google" id="ProtNLM"/>
    </source>
</evidence>
<name>E2PY31_STRCL</name>
<dbReference type="AlphaFoldDB" id="E2PY31"/>
<feature type="non-terminal residue" evidence="2">
    <location>
        <position position="420"/>
    </location>
</feature>
<sequence length="420" mass="45403">MSGPPGTTVPLHLTGLARRFTLPRALRRAGLLVERSGLLPAVEAALHHQVGAPRKFTARALLTGLAVHALRLEEMHLTRILTTFDDLPPSARRDLGLSGPVTYRMLWHAYTVLVRALDNGTLAVPHHHPGHQAGTGAGAAPGGPGHCPVAGCPYEPVTVSTFTGRLLNASLPDGFSLTGALAVDSTDFETWARRRARSGREPDVDPDHPPVTKDTPKLRRRCPPDDPGYPRTGHDGRLQHTIDPDAREGYRSGTNGAPGNVFCGHDLHLAVQTRARGGGEVPFVVTAIHLAPAGSHKGRAGIALIDQHLAHHPHTGEVVADRGYSYCTPTTWAHPLRRRGLEPVHDLHPNQRGTRPGPLTGTLVLDGTLFTEALPDPLRDLPGFPLGMRTADKRALRARYDQRIPYAFTPHTRPDTDGYQ</sequence>
<dbReference type="eggNOG" id="ENOG5032CNA">
    <property type="taxonomic scope" value="Bacteria"/>
</dbReference>
<evidence type="ECO:0000256" key="1">
    <source>
        <dbReference type="SAM" id="MobiDB-lite"/>
    </source>
</evidence>
<evidence type="ECO:0000313" key="2">
    <source>
        <dbReference type="EMBL" id="EFG10207.1"/>
    </source>
</evidence>
<accession>E2PY31</accession>
<reference evidence="2 3" key="1">
    <citation type="journal article" date="2010" name="Genome Biol. Evol.">
        <title>The sequence of a 1.8-mb bacterial linear plasmid reveals a rich evolutionary reservoir of secondary metabolic pathways.</title>
        <authorList>
            <person name="Medema M.H."/>
            <person name="Trefzer A."/>
            <person name="Kovalchuk A."/>
            <person name="van den Berg M."/>
            <person name="Mueller U."/>
            <person name="Heijne W."/>
            <person name="Wu L."/>
            <person name="Alam M.T."/>
            <person name="Ronning C.M."/>
            <person name="Nierman W.C."/>
            <person name="Bovenberg R.A.L."/>
            <person name="Breitling R."/>
            <person name="Takano E."/>
        </authorList>
    </citation>
    <scope>NUCLEOTIDE SEQUENCE [LARGE SCALE GENOMIC DNA]</scope>
    <source>
        <strain evidence="3">ATCC 27064 / DSM 738 / JCM 4710 / NBRC 13307 / NCIMB 12785 / NRRL 3585 / VKM Ac-602</strain>
    </source>
</reference>
<gene>
    <name evidence="2" type="ORF">SCLAV_5134</name>
</gene>
<keyword evidence="3" id="KW-1185">Reference proteome</keyword>
<dbReference type="STRING" id="1901.BB341_03315"/>
<feature type="compositionally biased region" description="Basic and acidic residues" evidence="1">
    <location>
        <begin position="198"/>
        <end position="217"/>
    </location>
</feature>
<protein>
    <recommendedName>
        <fullName evidence="4">Transposase</fullName>
    </recommendedName>
</protein>
<dbReference type="EMBL" id="CM000913">
    <property type="protein sequence ID" value="EFG10207.1"/>
    <property type="molecule type" value="Genomic_DNA"/>
</dbReference>
<organism evidence="2 3">
    <name type="scientific">Streptomyces clavuligerus</name>
    <dbReference type="NCBI Taxonomy" id="1901"/>
    <lineage>
        <taxon>Bacteria</taxon>
        <taxon>Bacillati</taxon>
        <taxon>Actinomycetota</taxon>
        <taxon>Actinomycetes</taxon>
        <taxon>Kitasatosporales</taxon>
        <taxon>Streptomycetaceae</taxon>
        <taxon>Streptomyces</taxon>
    </lineage>
</organism>
<evidence type="ECO:0000313" key="3">
    <source>
        <dbReference type="Proteomes" id="UP000002357"/>
    </source>
</evidence>
<feature type="region of interest" description="Disordered" evidence="1">
    <location>
        <begin position="193"/>
        <end position="239"/>
    </location>
</feature>
<dbReference type="Proteomes" id="UP000002357">
    <property type="component" value="Chromosome"/>
</dbReference>
<proteinExistence type="predicted"/>